<dbReference type="Pfam" id="PF01757">
    <property type="entry name" value="Acyl_transf_3"/>
    <property type="match status" value="1"/>
</dbReference>
<gene>
    <name evidence="12" type="ORF">CLAFUR5_04700</name>
</gene>
<keyword evidence="7 9" id="KW-0143">Chaperone</keyword>
<keyword evidence="13" id="KW-1185">Reference proteome</keyword>
<dbReference type="InterPro" id="IPR027410">
    <property type="entry name" value="TCP-1-like_intermed_sf"/>
</dbReference>
<keyword evidence="4" id="KW-0963">Cytoplasm</keyword>
<dbReference type="GO" id="GO:0016747">
    <property type="term" value="F:acyltransferase activity, transferring groups other than amino-acyl groups"/>
    <property type="evidence" value="ECO:0007669"/>
    <property type="project" value="InterPro"/>
</dbReference>
<dbReference type="InterPro" id="IPR053374">
    <property type="entry name" value="TCP-1_chaperonin"/>
</dbReference>
<evidence type="ECO:0000256" key="3">
    <source>
        <dbReference type="ARBA" id="ARBA00011531"/>
    </source>
</evidence>
<feature type="transmembrane region" description="Helical" evidence="10">
    <location>
        <begin position="395"/>
        <end position="416"/>
    </location>
</feature>
<keyword evidence="10" id="KW-1133">Transmembrane helix</keyword>
<dbReference type="InterPro" id="IPR002656">
    <property type="entry name" value="Acyl_transf_3_dom"/>
</dbReference>
<keyword evidence="10" id="KW-0812">Transmembrane</keyword>
<evidence type="ECO:0000259" key="11">
    <source>
        <dbReference type="Pfam" id="PF01757"/>
    </source>
</evidence>
<dbReference type="AlphaFoldDB" id="A0A9Q8P7L7"/>
<dbReference type="CDD" id="cd03336">
    <property type="entry name" value="TCP1_beta"/>
    <property type="match status" value="1"/>
</dbReference>
<feature type="transmembrane region" description="Helical" evidence="10">
    <location>
        <begin position="239"/>
        <end position="258"/>
    </location>
</feature>
<keyword evidence="10" id="KW-0472">Membrane</keyword>
<dbReference type="GO" id="GO:0005524">
    <property type="term" value="F:ATP binding"/>
    <property type="evidence" value="ECO:0007669"/>
    <property type="project" value="UniProtKB-KW"/>
</dbReference>
<dbReference type="Proteomes" id="UP000756132">
    <property type="component" value="Chromosome 4"/>
</dbReference>
<dbReference type="PANTHER" id="PTHR11353">
    <property type="entry name" value="CHAPERONIN"/>
    <property type="match status" value="1"/>
</dbReference>
<reference evidence="12" key="1">
    <citation type="submission" date="2021-12" db="EMBL/GenBank/DDBJ databases">
        <authorList>
            <person name="Zaccaron A."/>
            <person name="Stergiopoulos I."/>
        </authorList>
    </citation>
    <scope>NUCLEOTIDE SEQUENCE</scope>
    <source>
        <strain evidence="12">Race5_Kim</strain>
    </source>
</reference>
<comment type="subcellular location">
    <subcellularLocation>
        <location evidence="1">Cytoplasm</location>
    </subcellularLocation>
</comment>
<organism evidence="12 13">
    <name type="scientific">Passalora fulva</name>
    <name type="common">Tomato leaf mold</name>
    <name type="synonym">Cladosporium fulvum</name>
    <dbReference type="NCBI Taxonomy" id="5499"/>
    <lineage>
        <taxon>Eukaryota</taxon>
        <taxon>Fungi</taxon>
        <taxon>Dikarya</taxon>
        <taxon>Ascomycota</taxon>
        <taxon>Pezizomycotina</taxon>
        <taxon>Dothideomycetes</taxon>
        <taxon>Dothideomycetidae</taxon>
        <taxon>Mycosphaerellales</taxon>
        <taxon>Mycosphaerellaceae</taxon>
        <taxon>Fulvia</taxon>
    </lineage>
</organism>
<dbReference type="InterPro" id="IPR017998">
    <property type="entry name" value="Chaperone_TCP-1"/>
</dbReference>
<dbReference type="Gene3D" id="3.30.260.10">
    <property type="entry name" value="TCP-1-like chaperonin intermediate domain"/>
    <property type="match status" value="1"/>
</dbReference>
<dbReference type="GO" id="GO:0005832">
    <property type="term" value="C:chaperonin-containing T-complex"/>
    <property type="evidence" value="ECO:0007669"/>
    <property type="project" value="InterPro"/>
</dbReference>
<dbReference type="SUPFAM" id="SSF52029">
    <property type="entry name" value="GroEL apical domain-like"/>
    <property type="match status" value="1"/>
</dbReference>
<dbReference type="InterPro" id="IPR027413">
    <property type="entry name" value="GROEL-like_equatorial_sf"/>
</dbReference>
<dbReference type="PROSITE" id="PS00995">
    <property type="entry name" value="TCP1_3"/>
    <property type="match status" value="1"/>
</dbReference>
<keyword evidence="5 9" id="KW-0547">Nucleotide-binding</keyword>
<dbReference type="OrthoDB" id="10248520at2759"/>
<dbReference type="GO" id="GO:0051082">
    <property type="term" value="F:unfolded protein binding"/>
    <property type="evidence" value="ECO:0007669"/>
    <property type="project" value="InterPro"/>
</dbReference>
<dbReference type="GO" id="GO:0016887">
    <property type="term" value="F:ATP hydrolysis activity"/>
    <property type="evidence" value="ECO:0007669"/>
    <property type="project" value="InterPro"/>
</dbReference>
<evidence type="ECO:0000256" key="4">
    <source>
        <dbReference type="ARBA" id="ARBA00022490"/>
    </source>
</evidence>
<dbReference type="GO" id="GO:0140662">
    <property type="term" value="F:ATP-dependent protein folding chaperone"/>
    <property type="evidence" value="ECO:0007669"/>
    <property type="project" value="InterPro"/>
</dbReference>
<accession>A0A9Q8P7L7</accession>
<dbReference type="InterPro" id="IPR027409">
    <property type="entry name" value="GroEL-like_apical_dom_sf"/>
</dbReference>
<evidence type="ECO:0000256" key="2">
    <source>
        <dbReference type="ARBA" id="ARBA00008020"/>
    </source>
</evidence>
<dbReference type="SUPFAM" id="SSF48592">
    <property type="entry name" value="GroEL equatorial domain-like"/>
    <property type="match status" value="1"/>
</dbReference>
<dbReference type="NCBIfam" id="TIGR02341">
    <property type="entry name" value="chap_CCT_beta"/>
    <property type="match status" value="1"/>
</dbReference>
<dbReference type="NCBIfam" id="NF041083">
    <property type="entry name" value="thermosome_beta"/>
    <property type="match status" value="1"/>
</dbReference>
<dbReference type="InterPro" id="IPR002423">
    <property type="entry name" value="Cpn60/GroEL/TCP-1"/>
</dbReference>
<evidence type="ECO:0000256" key="9">
    <source>
        <dbReference type="RuleBase" id="RU004187"/>
    </source>
</evidence>
<dbReference type="SUPFAM" id="SSF54849">
    <property type="entry name" value="GroEL-intermediate domain like"/>
    <property type="match status" value="1"/>
</dbReference>
<sequence>MARDFDDTPEQAVLLKAFERERDEEMREVIRAEGEEGNEREDFIHANGGANAHLPDSYRSGIREYDDERDQHDHPHDVRSTNTHKNEQHSFRLRLLLLLRSIVGLTWLRAIPATTRRLGVRGTVRSVFNYIEPESQPRSTAWLDGLRGLAAFEVFIFHYNDGWVDRTLAWGHEEHMSTAWYYLPFIRTIYASGDSAVCLFFAISGYVLSYRMLRLMRQQRYEELLQGLSSAVFRRAIRLYTPVLVETFALMVLCRWFNLPKPVHYEAAPTFGAELASWFKSFGHLLLPLRYPDRWDQIQDRYDGGISWTIPLEYYGSLYVYMIVLLVSRTGSIVIRRCLIFGLVMLSFGKDDWIAAQFLMGMAFADYQLEREERVNLPKDATRPAGGRWSRIRPAFFFGLFLFGFYLSGMPGGYMYSEYEGDIRVKPRPFFDWFVQPIAWTGVYPDRQMDRNILCFATMCSIAGIGETPVLKKLLETRPVQYLGRISFGLYLCHIFLRAWMQPWHDASLLMFGYDLETSWKDRAGGLRLMCAYLVMMVPSTVLNLIVGGLFERYLDKPSVYAGKTFEKWCLSFGTGADPIRPAFVGAIAIGDLVKSTLGPKGQDKILQSASTGEIMVTNDGATILKSVALDNAAAKVLVNISKVQDDEVGDGTTSVAVLAAELLREAEILVNQKIHPQTIIEGYRIASNAALKVLEESATDHSSNPEAFRRDLIAIARTTLSSKVLSQDREYFAELATDAVLRMKGSTDLTHIQIIKKAGGKLSDSYLDPGFILDKKFGTGQPKRVENAKILVANTSMDTDKVKIFGARVKVESTGKLAELEKAEREKMKAKVEKIKSHGINCFVNRQLIYNWPEQLFSDAGIASIEHADFDGVERLALVTGAEITSTFDHPEHVKLGHCDLIEEVIIGEDALIRFSGVAAGRACTVVLRGSSEQLLDEAERSLHDALAVLSQTVKTPKTTLGGGCAEMLMSKAVDQAAQNVAGKKALAVDSFAKALRQLPTILADNAGLDSADLVARLRKAVYSGMSSSGLDLMLPGGGIADMRELGVVESYKLKRAVVSSASEAAELLLRVDNIIRAAPRQRERM</sequence>
<dbReference type="RefSeq" id="XP_047760537.1">
    <property type="nucleotide sequence ID" value="XM_047903848.1"/>
</dbReference>
<evidence type="ECO:0000256" key="6">
    <source>
        <dbReference type="ARBA" id="ARBA00022840"/>
    </source>
</evidence>
<dbReference type="KEGG" id="ffu:CLAFUR5_04700"/>
<dbReference type="PROSITE" id="PS00751">
    <property type="entry name" value="TCP1_2"/>
    <property type="match status" value="1"/>
</dbReference>
<dbReference type="PROSITE" id="PS00750">
    <property type="entry name" value="TCP1_1"/>
    <property type="match status" value="1"/>
</dbReference>
<dbReference type="EMBL" id="CP090166">
    <property type="protein sequence ID" value="UJO16171.1"/>
    <property type="molecule type" value="Genomic_DNA"/>
</dbReference>
<reference evidence="12" key="2">
    <citation type="journal article" date="2022" name="Microb. Genom.">
        <title>A chromosome-scale genome assembly of the tomato pathogen Cladosporium fulvum reveals a compartmentalized genome architecture and the presence of a dispensable chromosome.</title>
        <authorList>
            <person name="Zaccaron A.Z."/>
            <person name="Chen L.H."/>
            <person name="Samaras A."/>
            <person name="Stergiopoulos I."/>
        </authorList>
    </citation>
    <scope>NUCLEOTIDE SEQUENCE</scope>
    <source>
        <strain evidence="12">Race5_Kim</strain>
    </source>
</reference>
<comment type="subunit">
    <text evidence="3">Heterooligomeric complex of about 850 to 900 kDa that forms two stacked rings, 12 to 16 nm in diameter.</text>
</comment>
<dbReference type="PRINTS" id="PR00304">
    <property type="entry name" value="TCOMPLEXTCP1"/>
</dbReference>
<dbReference type="InterPro" id="IPR002194">
    <property type="entry name" value="Chaperonin_TCP-1_CS"/>
</dbReference>
<evidence type="ECO:0000256" key="10">
    <source>
        <dbReference type="SAM" id="Phobius"/>
    </source>
</evidence>
<evidence type="ECO:0000256" key="8">
    <source>
        <dbReference type="ARBA" id="ARBA00033237"/>
    </source>
</evidence>
<dbReference type="FunFam" id="3.50.7.10:FF:000002">
    <property type="entry name" value="T-complex protein 1 subunit beta"/>
    <property type="match status" value="1"/>
</dbReference>
<dbReference type="FunFam" id="1.10.560.10:FF:000017">
    <property type="entry name" value="T-complex protein 1 subunit eta"/>
    <property type="match status" value="1"/>
</dbReference>
<protein>
    <recommendedName>
        <fullName evidence="8">CCT-beta</fullName>
    </recommendedName>
</protein>
<proteinExistence type="inferred from homology"/>
<evidence type="ECO:0000256" key="1">
    <source>
        <dbReference type="ARBA" id="ARBA00004496"/>
    </source>
</evidence>
<name>A0A9Q8P7L7_PASFU</name>
<feature type="domain" description="Acyltransferase 3" evidence="11">
    <location>
        <begin position="141"/>
        <end position="508"/>
    </location>
</feature>
<evidence type="ECO:0000313" key="13">
    <source>
        <dbReference type="Proteomes" id="UP000756132"/>
    </source>
</evidence>
<dbReference type="GeneID" id="71984578"/>
<feature type="transmembrane region" description="Helical" evidence="10">
    <location>
        <begin position="531"/>
        <end position="551"/>
    </location>
</feature>
<evidence type="ECO:0000256" key="5">
    <source>
        <dbReference type="ARBA" id="ARBA00022741"/>
    </source>
</evidence>
<dbReference type="InterPro" id="IPR012716">
    <property type="entry name" value="Chap_CCT_beta"/>
</dbReference>
<dbReference type="Gene3D" id="1.10.560.10">
    <property type="entry name" value="GroEL-like equatorial domain"/>
    <property type="match status" value="1"/>
</dbReference>
<evidence type="ECO:0000313" key="12">
    <source>
        <dbReference type="EMBL" id="UJO16171.1"/>
    </source>
</evidence>
<dbReference type="Pfam" id="PF00118">
    <property type="entry name" value="Cpn60_TCP1"/>
    <property type="match status" value="1"/>
</dbReference>
<evidence type="ECO:0000256" key="7">
    <source>
        <dbReference type="ARBA" id="ARBA00023186"/>
    </source>
</evidence>
<feature type="transmembrane region" description="Helical" evidence="10">
    <location>
        <begin position="189"/>
        <end position="210"/>
    </location>
</feature>
<keyword evidence="6 9" id="KW-0067">ATP-binding</keyword>
<comment type="similarity">
    <text evidence="2 9">Belongs to the TCP-1 chaperonin family.</text>
</comment>
<dbReference type="Gene3D" id="3.50.7.10">
    <property type="entry name" value="GroEL"/>
    <property type="match status" value="1"/>
</dbReference>